<gene>
    <name evidence="2" type="ORF">DFP75_103219</name>
</gene>
<sequence>MASEFNDITDLIKKGMKVEAIEKLLDLREMMADIRDDNLALKERLQALEKSLEDKSQLTYEAPFYWMIDGESKDGPFCQQCRDSEKKNIRLQNYREGWWNCATCKNNFGTAEAQSRDRLAFSN</sequence>
<dbReference type="RefSeq" id="WP_110574900.1">
    <property type="nucleotide sequence ID" value="NZ_QKLW01000003.1"/>
</dbReference>
<keyword evidence="1" id="KW-0175">Coiled coil</keyword>
<evidence type="ECO:0000313" key="3">
    <source>
        <dbReference type="Proteomes" id="UP000247551"/>
    </source>
</evidence>
<reference evidence="2 3" key="1">
    <citation type="submission" date="2018-06" db="EMBL/GenBank/DDBJ databases">
        <title>Genomic Encyclopedia of Type Strains, Phase III (KMG-III): the genomes of soil and plant-associated and newly described type strains.</title>
        <authorList>
            <person name="Whitman W."/>
        </authorList>
    </citation>
    <scope>NUCLEOTIDE SEQUENCE [LARGE SCALE GENOMIC DNA]</scope>
    <source>
        <strain evidence="2 3">CECT 7730</strain>
    </source>
</reference>
<keyword evidence="3" id="KW-1185">Reference proteome</keyword>
<dbReference type="Proteomes" id="UP000247551">
    <property type="component" value="Unassembled WGS sequence"/>
</dbReference>
<comment type="caution">
    <text evidence="2">The sequence shown here is derived from an EMBL/GenBank/DDBJ whole genome shotgun (WGS) entry which is preliminary data.</text>
</comment>
<dbReference type="EMBL" id="QKLW01000003">
    <property type="protein sequence ID" value="PYF82391.1"/>
    <property type="molecule type" value="Genomic_DNA"/>
</dbReference>
<protein>
    <submittedName>
        <fullName evidence="2">Uncharacterized protein</fullName>
    </submittedName>
</protein>
<feature type="coiled-coil region" evidence="1">
    <location>
        <begin position="24"/>
        <end position="58"/>
    </location>
</feature>
<proteinExistence type="predicted"/>
<evidence type="ECO:0000256" key="1">
    <source>
        <dbReference type="SAM" id="Coils"/>
    </source>
</evidence>
<name>A0A318V3R7_9GAMM</name>
<dbReference type="AlphaFoldDB" id="A0A318V3R7"/>
<accession>A0A318V3R7</accession>
<evidence type="ECO:0000313" key="2">
    <source>
        <dbReference type="EMBL" id="PYF82391.1"/>
    </source>
</evidence>
<organism evidence="2 3">
    <name type="scientific">Marinomonas alcarazii</name>
    <dbReference type="NCBI Taxonomy" id="491949"/>
    <lineage>
        <taxon>Bacteria</taxon>
        <taxon>Pseudomonadati</taxon>
        <taxon>Pseudomonadota</taxon>
        <taxon>Gammaproteobacteria</taxon>
        <taxon>Oceanospirillales</taxon>
        <taxon>Oceanospirillaceae</taxon>
        <taxon>Marinomonas</taxon>
    </lineage>
</organism>